<reference evidence="4 5" key="1">
    <citation type="submission" date="2014-07" db="EMBL/GenBank/DDBJ databases">
        <title>Methanogenic archaea and the global carbon cycle.</title>
        <authorList>
            <person name="Henriksen J.R."/>
            <person name="Luke J."/>
            <person name="Reinhart S."/>
            <person name="Benedict M.N."/>
            <person name="Youngblut N.D."/>
            <person name="Metcalf M.E."/>
            <person name="Whitaker R.J."/>
            <person name="Metcalf W.W."/>
        </authorList>
    </citation>
    <scope>NUCLEOTIDE SEQUENCE [LARGE SCALE GENOMIC DNA]</scope>
    <source>
        <strain evidence="4 5">Z-7289</strain>
    </source>
</reference>
<evidence type="ECO:0000256" key="2">
    <source>
        <dbReference type="RuleBase" id="RU004168"/>
    </source>
</evidence>
<dbReference type="Gene3D" id="3.30.70.100">
    <property type="match status" value="1"/>
</dbReference>
<dbReference type="InterPro" id="IPR017968">
    <property type="entry name" value="Acylphosphatase_CS"/>
</dbReference>
<dbReference type="InterPro" id="IPR020456">
    <property type="entry name" value="Acylphosphatase"/>
</dbReference>
<dbReference type="GO" id="GO:0003998">
    <property type="term" value="F:acylphosphatase activity"/>
    <property type="evidence" value="ECO:0007669"/>
    <property type="project" value="UniProtKB-EC"/>
</dbReference>
<feature type="active site" evidence="1">
    <location>
        <position position="19"/>
    </location>
</feature>
<dbReference type="PROSITE" id="PS00151">
    <property type="entry name" value="ACYLPHOSPHATASE_2"/>
    <property type="match status" value="1"/>
</dbReference>
<keyword evidence="1" id="KW-0378">Hydrolase</keyword>
<dbReference type="SUPFAM" id="SSF54975">
    <property type="entry name" value="Acylphosphatase/BLUF domain-like"/>
    <property type="match status" value="1"/>
</dbReference>
<evidence type="ECO:0000259" key="3">
    <source>
        <dbReference type="PROSITE" id="PS51160"/>
    </source>
</evidence>
<evidence type="ECO:0000313" key="5">
    <source>
        <dbReference type="Proteomes" id="UP000033072"/>
    </source>
</evidence>
<dbReference type="PROSITE" id="PS51160">
    <property type="entry name" value="ACYLPHOSPHATASE_3"/>
    <property type="match status" value="1"/>
</dbReference>
<keyword evidence="5" id="KW-1185">Reference proteome</keyword>
<gene>
    <name evidence="4" type="ORF">MSLAZ_2860</name>
</gene>
<dbReference type="Gene3D" id="1.20.1270.70">
    <property type="entry name" value="Designed single chain three-helix bundle"/>
    <property type="match status" value="1"/>
</dbReference>
<dbReference type="RefSeq" id="WP_048128162.1">
    <property type="nucleotide sequence ID" value="NZ_CP009515.1"/>
</dbReference>
<dbReference type="GeneID" id="24807723"/>
<name>A0A0E3S6I5_9EURY</name>
<feature type="domain" description="Acylphosphatase-like" evidence="3">
    <location>
        <begin position="4"/>
        <end position="91"/>
    </location>
</feature>
<sequence>MEKRAEIKVYGRVQKAGFRDFIDEIAFNLNINGYVKNLDDGAVQVVCEGDKDAISELLKKIDITQYPIRVENIDVVYKKPTGEYTTFELIRDEDLTTATYERMDVAARYIREINSNLGQKMDSIGGKIDVLGGKMDSLGGKMDSLGGKINFLGGKIDVLGNKIDQARVEITSEIRLSRDNFRFHLDERISTIERELSLIKAKVIP</sequence>
<accession>A0A0E3S6I5</accession>
<dbReference type="KEGG" id="mls:MSLAZ_2860"/>
<feature type="active site" evidence="1">
    <location>
        <position position="37"/>
    </location>
</feature>
<dbReference type="STRING" id="1434111.MSLAZ_2860"/>
<dbReference type="PATRIC" id="fig|1434111.4.peg.3781"/>
<comment type="catalytic activity">
    <reaction evidence="1">
        <text>an acyl phosphate + H2O = a carboxylate + phosphate + H(+)</text>
        <dbReference type="Rhea" id="RHEA:14965"/>
        <dbReference type="ChEBI" id="CHEBI:15377"/>
        <dbReference type="ChEBI" id="CHEBI:15378"/>
        <dbReference type="ChEBI" id="CHEBI:29067"/>
        <dbReference type="ChEBI" id="CHEBI:43474"/>
        <dbReference type="ChEBI" id="CHEBI:59918"/>
        <dbReference type="EC" id="3.6.1.7"/>
    </reaction>
</comment>
<protein>
    <recommendedName>
        <fullName evidence="1">acylphosphatase</fullName>
        <ecNumber evidence="1">3.6.1.7</ecNumber>
    </recommendedName>
</protein>
<dbReference type="PANTHER" id="PTHR47268">
    <property type="entry name" value="ACYLPHOSPHATASE"/>
    <property type="match status" value="1"/>
</dbReference>
<proteinExistence type="inferred from homology"/>
<dbReference type="PANTHER" id="PTHR47268:SF4">
    <property type="entry name" value="ACYLPHOSPHATASE"/>
    <property type="match status" value="1"/>
</dbReference>
<dbReference type="AlphaFoldDB" id="A0A0E3S6I5"/>
<dbReference type="Pfam" id="PF00708">
    <property type="entry name" value="Acylphosphatase"/>
    <property type="match status" value="1"/>
</dbReference>
<dbReference type="EMBL" id="CP009515">
    <property type="protein sequence ID" value="AKB76121.1"/>
    <property type="molecule type" value="Genomic_DNA"/>
</dbReference>
<organism evidence="4 5">
    <name type="scientific">Methanosarcina lacustris Z-7289</name>
    <dbReference type="NCBI Taxonomy" id="1434111"/>
    <lineage>
        <taxon>Archaea</taxon>
        <taxon>Methanobacteriati</taxon>
        <taxon>Methanobacteriota</taxon>
        <taxon>Stenosarchaea group</taxon>
        <taxon>Methanomicrobia</taxon>
        <taxon>Methanosarcinales</taxon>
        <taxon>Methanosarcinaceae</taxon>
        <taxon>Methanosarcina</taxon>
    </lineage>
</organism>
<dbReference type="Proteomes" id="UP000033072">
    <property type="component" value="Chromosome"/>
</dbReference>
<evidence type="ECO:0000313" key="4">
    <source>
        <dbReference type="EMBL" id="AKB76121.1"/>
    </source>
</evidence>
<evidence type="ECO:0000256" key="1">
    <source>
        <dbReference type="PROSITE-ProRule" id="PRU00520"/>
    </source>
</evidence>
<dbReference type="InterPro" id="IPR036046">
    <property type="entry name" value="Acylphosphatase-like_dom_sf"/>
</dbReference>
<comment type="similarity">
    <text evidence="2">Belongs to the acylphosphatase family.</text>
</comment>
<dbReference type="InterPro" id="IPR001792">
    <property type="entry name" value="Acylphosphatase-like_dom"/>
</dbReference>
<dbReference type="EC" id="3.6.1.7" evidence="1"/>
<dbReference type="OrthoDB" id="6643at2157"/>
<dbReference type="HOGENOM" id="CLU_080336_0_0_2"/>